<keyword evidence="3" id="KW-1185">Reference proteome</keyword>
<gene>
    <name evidence="2" type="ORF">MUB46_07870</name>
</gene>
<evidence type="ECO:0000259" key="1">
    <source>
        <dbReference type="Pfam" id="PF00144"/>
    </source>
</evidence>
<feature type="domain" description="Beta-lactamase-related" evidence="1">
    <location>
        <begin position="4"/>
        <end position="373"/>
    </location>
</feature>
<dbReference type="AlphaFoldDB" id="A0AAW5QYP8"/>
<name>A0AAW5QYP8_9HYPH</name>
<dbReference type="Gene3D" id="3.40.710.10">
    <property type="entry name" value="DD-peptidase/beta-lactamase superfamily"/>
    <property type="match status" value="1"/>
</dbReference>
<reference evidence="2 3" key="1">
    <citation type="submission" date="2022-04" db="EMBL/GenBank/DDBJ databases">
        <authorList>
            <person name="Ye Y.-Q."/>
            <person name="Du Z.-J."/>
        </authorList>
    </citation>
    <scope>NUCLEOTIDE SEQUENCE [LARGE SCALE GENOMIC DNA]</scope>
    <source>
        <strain evidence="2 3">A6E488</strain>
    </source>
</reference>
<dbReference type="PANTHER" id="PTHR43283:SF3">
    <property type="entry name" value="BETA-LACTAMASE FAMILY PROTEIN (AFU_ORTHOLOGUE AFUA_5G07500)"/>
    <property type="match status" value="1"/>
</dbReference>
<dbReference type="InterPro" id="IPR050789">
    <property type="entry name" value="Diverse_Enzym_Activities"/>
</dbReference>
<dbReference type="InterPro" id="IPR012338">
    <property type="entry name" value="Beta-lactam/transpept-like"/>
</dbReference>
<organism evidence="2 3">
    <name type="scientific">Microbaculum marinisediminis</name>
    <dbReference type="NCBI Taxonomy" id="2931392"/>
    <lineage>
        <taxon>Bacteria</taxon>
        <taxon>Pseudomonadati</taxon>
        <taxon>Pseudomonadota</taxon>
        <taxon>Alphaproteobacteria</taxon>
        <taxon>Hyphomicrobiales</taxon>
        <taxon>Tepidamorphaceae</taxon>
        <taxon>Microbaculum</taxon>
    </lineage>
</organism>
<evidence type="ECO:0000313" key="3">
    <source>
        <dbReference type="Proteomes" id="UP001320898"/>
    </source>
</evidence>
<protein>
    <submittedName>
        <fullName evidence="2">Beta-lactamase family protein</fullName>
    </submittedName>
</protein>
<sequence>MTDLDALLEKAVADREAPFLVAMTGNSDGMTWSGAAGQRSPGADATTDTVFRIFSMTKAIGSTAAMILIDRGKLSMDTEVEAVLPDFSRIQVLEGIEGGKPILRAPRTKATVRHLATHTSGFVYEFWNSMIPSYMEIAGHPTIISGLNASLHYPLAFDPGERWDYGIGIDWLGKVVEAVDGRSIDRFCHDEIFGPLSMPDTGFEVSAAMKDRLASVRARGEDGSFVDFELSPPANPEFYGMGHALYSTAPDYLRFLRMFLNRGELDGQRILSEGALDHMLANQIGDLRVGLMKTVAPPVTADTEFFPGREKTHSFGFMRMEEDVPGMRRAGSQSWAGVLNSHFWFDPKTDVAGLIMTQMLPFADPAFIRLYERFEAGVYDNAA</sequence>
<accession>A0AAW5QYP8</accession>
<dbReference type="PANTHER" id="PTHR43283">
    <property type="entry name" value="BETA-LACTAMASE-RELATED"/>
    <property type="match status" value="1"/>
</dbReference>
<dbReference type="InterPro" id="IPR001466">
    <property type="entry name" value="Beta-lactam-related"/>
</dbReference>
<evidence type="ECO:0000313" key="2">
    <source>
        <dbReference type="EMBL" id="MCT8971768.1"/>
    </source>
</evidence>
<dbReference type="RefSeq" id="WP_261615340.1">
    <property type="nucleotide sequence ID" value="NZ_JALIDZ010000003.1"/>
</dbReference>
<comment type="caution">
    <text evidence="2">The sequence shown here is derived from an EMBL/GenBank/DDBJ whole genome shotgun (WGS) entry which is preliminary data.</text>
</comment>
<dbReference type="SUPFAM" id="SSF56601">
    <property type="entry name" value="beta-lactamase/transpeptidase-like"/>
    <property type="match status" value="1"/>
</dbReference>
<proteinExistence type="predicted"/>
<dbReference type="Proteomes" id="UP001320898">
    <property type="component" value="Unassembled WGS sequence"/>
</dbReference>
<dbReference type="Pfam" id="PF00144">
    <property type="entry name" value="Beta-lactamase"/>
    <property type="match status" value="1"/>
</dbReference>
<dbReference type="EMBL" id="JALIDZ010000003">
    <property type="protein sequence ID" value="MCT8971768.1"/>
    <property type="molecule type" value="Genomic_DNA"/>
</dbReference>